<dbReference type="Proteomes" id="UP000799424">
    <property type="component" value="Unassembled WGS sequence"/>
</dbReference>
<dbReference type="AlphaFoldDB" id="A0A6A6ZXS4"/>
<evidence type="ECO:0000256" key="1">
    <source>
        <dbReference type="SAM" id="MobiDB-lite"/>
    </source>
</evidence>
<dbReference type="OrthoDB" id="10629102at2759"/>
<evidence type="ECO:0000313" key="2">
    <source>
        <dbReference type="EMBL" id="KAF2825852.1"/>
    </source>
</evidence>
<accession>A0A6A6ZXS4</accession>
<proteinExistence type="predicted"/>
<organism evidence="2 3">
    <name type="scientific">Ophiobolus disseminans</name>
    <dbReference type="NCBI Taxonomy" id="1469910"/>
    <lineage>
        <taxon>Eukaryota</taxon>
        <taxon>Fungi</taxon>
        <taxon>Dikarya</taxon>
        <taxon>Ascomycota</taxon>
        <taxon>Pezizomycotina</taxon>
        <taxon>Dothideomycetes</taxon>
        <taxon>Pleosporomycetidae</taxon>
        <taxon>Pleosporales</taxon>
        <taxon>Pleosporineae</taxon>
        <taxon>Phaeosphaeriaceae</taxon>
        <taxon>Ophiobolus</taxon>
    </lineage>
</organism>
<protein>
    <recommendedName>
        <fullName evidence="4">F-box domain-containing protein</fullName>
    </recommendedName>
</protein>
<reference evidence="2" key="1">
    <citation type="journal article" date="2020" name="Stud. Mycol.">
        <title>101 Dothideomycetes genomes: a test case for predicting lifestyles and emergence of pathogens.</title>
        <authorList>
            <person name="Haridas S."/>
            <person name="Albert R."/>
            <person name="Binder M."/>
            <person name="Bloem J."/>
            <person name="Labutti K."/>
            <person name="Salamov A."/>
            <person name="Andreopoulos B."/>
            <person name="Baker S."/>
            <person name="Barry K."/>
            <person name="Bills G."/>
            <person name="Bluhm B."/>
            <person name="Cannon C."/>
            <person name="Castanera R."/>
            <person name="Culley D."/>
            <person name="Daum C."/>
            <person name="Ezra D."/>
            <person name="Gonzalez J."/>
            <person name="Henrissat B."/>
            <person name="Kuo A."/>
            <person name="Liang C."/>
            <person name="Lipzen A."/>
            <person name="Lutzoni F."/>
            <person name="Magnuson J."/>
            <person name="Mondo S."/>
            <person name="Nolan M."/>
            <person name="Ohm R."/>
            <person name="Pangilinan J."/>
            <person name="Park H.-J."/>
            <person name="Ramirez L."/>
            <person name="Alfaro M."/>
            <person name="Sun H."/>
            <person name="Tritt A."/>
            <person name="Yoshinaga Y."/>
            <person name="Zwiers L.-H."/>
            <person name="Turgeon B."/>
            <person name="Goodwin S."/>
            <person name="Spatafora J."/>
            <person name="Crous P."/>
            <person name="Grigoriev I."/>
        </authorList>
    </citation>
    <scope>NUCLEOTIDE SEQUENCE</scope>
    <source>
        <strain evidence="2">CBS 113818</strain>
    </source>
</reference>
<feature type="region of interest" description="Disordered" evidence="1">
    <location>
        <begin position="133"/>
        <end position="159"/>
    </location>
</feature>
<name>A0A6A6ZXS4_9PLEO</name>
<evidence type="ECO:0000313" key="3">
    <source>
        <dbReference type="Proteomes" id="UP000799424"/>
    </source>
</evidence>
<keyword evidence="3" id="KW-1185">Reference proteome</keyword>
<gene>
    <name evidence="2" type="ORF">CC86DRAFT_407103</name>
</gene>
<sequence length="167" mass="19011">MSASLDALPPELQLNIFRSLLPEDVDDLDRTDLGKLRSVCKSIHPSATEIFFERYYMLVRKKNDIYVESRSFQLLRDNPRLALLVRCVWIAVAATGPKWLRQQAAFGYWGTPTEDRMLNMACDATGMCPSESPDLKLDANSKSEGQSPDLSEPDRYFTTDQCDIIRD</sequence>
<dbReference type="EMBL" id="MU006227">
    <property type="protein sequence ID" value="KAF2825852.1"/>
    <property type="molecule type" value="Genomic_DNA"/>
</dbReference>
<evidence type="ECO:0008006" key="4">
    <source>
        <dbReference type="Google" id="ProtNLM"/>
    </source>
</evidence>